<protein>
    <recommendedName>
        <fullName evidence="7">CCHC-type domain-containing protein</fullName>
    </recommendedName>
</protein>
<evidence type="ECO:0000256" key="1">
    <source>
        <dbReference type="ARBA" id="ARBA00005531"/>
    </source>
</evidence>
<accession>A0A8X8CGI7</accession>
<dbReference type="PROSITE" id="PS50158">
    <property type="entry name" value="ZF_CCHC"/>
    <property type="match status" value="1"/>
</dbReference>
<evidence type="ECO:0000256" key="2">
    <source>
        <dbReference type="ARBA" id="ARBA00022679"/>
    </source>
</evidence>
<feature type="compositionally biased region" description="Low complexity" evidence="6">
    <location>
        <begin position="25"/>
        <end position="40"/>
    </location>
</feature>
<name>A0A8X8CGI7_POPTO</name>
<dbReference type="InterPro" id="IPR011141">
    <property type="entry name" value="Polyketide_synthase_type-III"/>
</dbReference>
<organism evidence="8 9">
    <name type="scientific">Populus tomentosa</name>
    <name type="common">Chinese white poplar</name>
    <dbReference type="NCBI Taxonomy" id="118781"/>
    <lineage>
        <taxon>Eukaryota</taxon>
        <taxon>Viridiplantae</taxon>
        <taxon>Streptophyta</taxon>
        <taxon>Embryophyta</taxon>
        <taxon>Tracheophyta</taxon>
        <taxon>Spermatophyta</taxon>
        <taxon>Magnoliopsida</taxon>
        <taxon>eudicotyledons</taxon>
        <taxon>Gunneridae</taxon>
        <taxon>Pentapetalae</taxon>
        <taxon>rosids</taxon>
        <taxon>fabids</taxon>
        <taxon>Malpighiales</taxon>
        <taxon>Salicaceae</taxon>
        <taxon>Saliceae</taxon>
        <taxon>Populus</taxon>
    </lineage>
</organism>
<keyword evidence="3 5" id="KW-0012">Acyltransferase</keyword>
<evidence type="ECO:0000256" key="6">
    <source>
        <dbReference type="SAM" id="MobiDB-lite"/>
    </source>
</evidence>
<dbReference type="Proteomes" id="UP000886885">
    <property type="component" value="Chromosome 12D"/>
</dbReference>
<keyword evidence="4" id="KW-0863">Zinc-finger</keyword>
<keyword evidence="2 5" id="KW-0808">Transferase</keyword>
<keyword evidence="9" id="KW-1185">Reference proteome</keyword>
<feature type="domain" description="CCHC-type" evidence="7">
    <location>
        <begin position="43"/>
        <end position="59"/>
    </location>
</feature>
<dbReference type="InterPro" id="IPR018088">
    <property type="entry name" value="Chalcone/stilbene_synthase_AS"/>
</dbReference>
<dbReference type="PROSITE" id="PS00441">
    <property type="entry name" value="CHALCONE_SYNTH"/>
    <property type="match status" value="1"/>
</dbReference>
<dbReference type="GO" id="GO:0016747">
    <property type="term" value="F:acyltransferase activity, transferring groups other than amino-acyl groups"/>
    <property type="evidence" value="ECO:0007669"/>
    <property type="project" value="InterPro"/>
</dbReference>
<comment type="similarity">
    <text evidence="1 5">Belongs to the thiolase-like superfamily. Chalcone/stilbene synthases family.</text>
</comment>
<dbReference type="GO" id="GO:0003676">
    <property type="term" value="F:nucleic acid binding"/>
    <property type="evidence" value="ECO:0007669"/>
    <property type="project" value="InterPro"/>
</dbReference>
<dbReference type="FunFam" id="3.40.47.10:FF:000025">
    <property type="entry name" value="Chalcone synthase 2"/>
    <property type="match status" value="1"/>
</dbReference>
<dbReference type="FunFam" id="3.40.47.10:FF:000014">
    <property type="entry name" value="Chalcone synthase 1"/>
    <property type="match status" value="1"/>
</dbReference>
<evidence type="ECO:0000313" key="9">
    <source>
        <dbReference type="Proteomes" id="UP000886885"/>
    </source>
</evidence>
<dbReference type="InterPro" id="IPR001878">
    <property type="entry name" value="Znf_CCHC"/>
</dbReference>
<evidence type="ECO:0000256" key="5">
    <source>
        <dbReference type="RuleBase" id="RU003633"/>
    </source>
</evidence>
<evidence type="ECO:0000313" key="8">
    <source>
        <dbReference type="EMBL" id="KAG6753500.1"/>
    </source>
</evidence>
<dbReference type="PANTHER" id="PTHR11877:SF14">
    <property type="entry name" value="CHALCONE SYNTHASE"/>
    <property type="match status" value="1"/>
</dbReference>
<dbReference type="GO" id="GO:0008270">
    <property type="term" value="F:zinc ion binding"/>
    <property type="evidence" value="ECO:0007669"/>
    <property type="project" value="UniProtKB-KW"/>
</dbReference>
<dbReference type="Pfam" id="PF24626">
    <property type="entry name" value="SH3_Tf2-1"/>
    <property type="match status" value="1"/>
</dbReference>
<dbReference type="InterPro" id="IPR012328">
    <property type="entry name" value="Chalcone/stilbene_synt_C"/>
</dbReference>
<dbReference type="InterPro" id="IPR001099">
    <property type="entry name" value="Chalcone/stilbene_synt_N"/>
</dbReference>
<keyword evidence="4" id="KW-0862">Zinc</keyword>
<keyword evidence="4" id="KW-0479">Metal-binding</keyword>
<proteinExistence type="inferred from homology"/>
<reference evidence="8" key="1">
    <citation type="journal article" date="2020" name="bioRxiv">
        <title>Hybrid origin of Populus tomentosa Carr. identified through genome sequencing and phylogenomic analysis.</title>
        <authorList>
            <person name="An X."/>
            <person name="Gao K."/>
            <person name="Chen Z."/>
            <person name="Li J."/>
            <person name="Yang X."/>
            <person name="Yang X."/>
            <person name="Zhou J."/>
            <person name="Guo T."/>
            <person name="Zhao T."/>
            <person name="Huang S."/>
            <person name="Miao D."/>
            <person name="Khan W.U."/>
            <person name="Rao P."/>
            <person name="Ye M."/>
            <person name="Lei B."/>
            <person name="Liao W."/>
            <person name="Wang J."/>
            <person name="Ji L."/>
            <person name="Li Y."/>
            <person name="Guo B."/>
            <person name="Mustafa N.S."/>
            <person name="Li S."/>
            <person name="Yun Q."/>
            <person name="Keller S.R."/>
            <person name="Mao J."/>
            <person name="Zhang R."/>
            <person name="Strauss S.H."/>
        </authorList>
    </citation>
    <scope>NUCLEOTIDE SEQUENCE</scope>
    <source>
        <strain evidence="8">GM15</strain>
        <tissue evidence="8">Leaf</tissue>
    </source>
</reference>
<comment type="caution">
    <text evidence="8">The sequence shown here is derived from an EMBL/GenBank/DDBJ whole genome shotgun (WGS) entry which is preliminary data.</text>
</comment>
<dbReference type="CDD" id="cd00831">
    <property type="entry name" value="CHS_like"/>
    <property type="match status" value="1"/>
</dbReference>
<evidence type="ECO:0000256" key="3">
    <source>
        <dbReference type="ARBA" id="ARBA00023315"/>
    </source>
</evidence>
<evidence type="ECO:0000259" key="7">
    <source>
        <dbReference type="PROSITE" id="PS50158"/>
    </source>
</evidence>
<dbReference type="Pfam" id="PF00195">
    <property type="entry name" value="Chal_sti_synt_N"/>
    <property type="match status" value="1"/>
</dbReference>
<dbReference type="Pfam" id="PF00098">
    <property type="entry name" value="zf-CCHC"/>
    <property type="match status" value="1"/>
</dbReference>
<dbReference type="SMART" id="SM00343">
    <property type="entry name" value="ZnF_C2HC"/>
    <property type="match status" value="1"/>
</dbReference>
<dbReference type="AlphaFoldDB" id="A0A8X8CGI7"/>
<dbReference type="InterPro" id="IPR056924">
    <property type="entry name" value="SH3_Tf2-1"/>
</dbReference>
<feature type="region of interest" description="Disordered" evidence="6">
    <location>
        <begin position="1"/>
        <end position="40"/>
    </location>
</feature>
<sequence>MTFRGSSTGGASSSSSERTTIPPSTMTKPTVPTHTTAPTTGFRCFNCGEPGHRFAECKKGPRRGLFLDVEENIRVQEGDVDTEPVYDEEERLEGDHGPLLMIHKKHIGYCRGESVEINPGTTYSSTEIIEERVEGDTGPVLGFDSFQKLYTSDPFFAAVIEKIQNNHQSDFVLQDGLVGDQLKSWDKKLGQAEFAHNHAVNRSTKLNPFEIVYGFLPRCPLDLAHLPSNTKVNHKAKDFVTQLQDVHNLTRQNLLESIAKFKRDADQKRRLVDFEVGDFVWVVLTKDRFPIGEYNKLSPRKIGPVEIIEKINSNAYRLKLPSHIRTADVFNVKHLVPFHGDSSSEDADFLNSVDVEIQAMALVDEIRKAQRARGPAMVLTIGTAVPVNCFYQAHYPDYFFRVTKTENLTELKAKFKRICQKSMINKRYMHLTEEMIKENPEIGSFMTPSLNVRQDIVLAEVPKLGKEAALKAIQEWGHPMSKITHLVFCTTSGVHMPGADYQLANLLGLSSSVKRLMLYQQGCYGGGTALRVAKDLAENNAGARVLVVCSEITAITFHAPNEAQLGCLVGQALFGDGAGAAIIGSDPDTLVEKPIFQLVSAAQIMIPDSEHAIEGHVREMGLLIHLSEDVPQLISDNVEAALREVVAPIGGVLSDWNSLFWAVHAGGRAILDGVEAKLKLKKEKLGVTRHILREYGNVASACVLFVLDEMRERSVKEGLATTGEGLEWGVLIGLGPGLTMETLLLHSVPVAITK</sequence>
<dbReference type="GO" id="GO:0030639">
    <property type="term" value="P:polyketide biosynthetic process"/>
    <property type="evidence" value="ECO:0007669"/>
    <property type="project" value="TreeGrafter"/>
</dbReference>
<gene>
    <name evidence="8" type="ORF">POTOM_043568</name>
</gene>
<dbReference type="OrthoDB" id="329835at2759"/>
<dbReference type="EMBL" id="JAAWWB010000024">
    <property type="protein sequence ID" value="KAG6753500.1"/>
    <property type="molecule type" value="Genomic_DNA"/>
</dbReference>
<dbReference type="Pfam" id="PF02797">
    <property type="entry name" value="Chal_sti_synt_C"/>
    <property type="match status" value="1"/>
</dbReference>
<dbReference type="PANTHER" id="PTHR11877">
    <property type="entry name" value="HYDROXYMETHYLGLUTARYL-COA SYNTHASE"/>
    <property type="match status" value="1"/>
</dbReference>
<evidence type="ECO:0000256" key="4">
    <source>
        <dbReference type="PROSITE-ProRule" id="PRU00047"/>
    </source>
</evidence>
<feature type="compositionally biased region" description="Low complexity" evidence="6">
    <location>
        <begin position="1"/>
        <end position="16"/>
    </location>
</feature>